<evidence type="ECO:0000313" key="1">
    <source>
        <dbReference type="EMBL" id="CAB4926557.1"/>
    </source>
</evidence>
<name>A0A6J7I7S9_9ZZZZ</name>
<dbReference type="EMBL" id="CAFBMK010000136">
    <property type="protein sequence ID" value="CAB4926557.1"/>
    <property type="molecule type" value="Genomic_DNA"/>
</dbReference>
<dbReference type="AlphaFoldDB" id="A0A6J7I7S9"/>
<protein>
    <submittedName>
        <fullName evidence="1">Unannotated protein</fullName>
    </submittedName>
</protein>
<dbReference type="Gene3D" id="3.40.50.2000">
    <property type="entry name" value="Glycogen Phosphorylase B"/>
    <property type="match status" value="1"/>
</dbReference>
<reference evidence="1" key="1">
    <citation type="submission" date="2020-05" db="EMBL/GenBank/DDBJ databases">
        <authorList>
            <person name="Chiriac C."/>
            <person name="Salcher M."/>
            <person name="Ghai R."/>
            <person name="Kavagutti S V."/>
        </authorList>
    </citation>
    <scope>NUCLEOTIDE SEQUENCE</scope>
</reference>
<proteinExistence type="predicted"/>
<gene>
    <name evidence="1" type="ORF">UFOPK3564_02135</name>
</gene>
<organism evidence="1">
    <name type="scientific">freshwater metagenome</name>
    <dbReference type="NCBI Taxonomy" id="449393"/>
    <lineage>
        <taxon>unclassified sequences</taxon>
        <taxon>metagenomes</taxon>
        <taxon>ecological metagenomes</taxon>
    </lineage>
</organism>
<dbReference type="SUPFAM" id="SSF53756">
    <property type="entry name" value="UDP-Glycosyltransferase/glycogen phosphorylase"/>
    <property type="match status" value="1"/>
</dbReference>
<dbReference type="Pfam" id="PF13692">
    <property type="entry name" value="Glyco_trans_1_4"/>
    <property type="match status" value="1"/>
</dbReference>
<accession>A0A6J7I7S9</accession>
<sequence>MGAGLPADVLLVSLGSTPGLRRVDDELAASMERAGARVSVARAAPPRAVRTLALTDLTWALAARRAAERGLADHRPRAVVYGSVGAALLWPRPGAIRLDAAMAANRPGRHGVWQRPRERLLLRRCPLLVPQSAEALDEVPRPRPGAVVVPPPVALGPAPVAWGDRDVAAVTYASDPAKKGLDRVLAAWRDARRDGEELVVCGAPRGAVAAAAGPAGVPDGVRDAGSLGPDAFAALLARARTFLIAPRREDHGLVQLEALAAGCRLVTTTAPGAYLALSVARAVAPRLVVDRPDDAALLGAALRTALDAPRTPGADDAARARELVHGRFDAARVDRVVRDELLPALLG</sequence>